<dbReference type="EMBL" id="JAJATW010000007">
    <property type="protein sequence ID" value="MCB5161554.1"/>
    <property type="molecule type" value="Genomic_DNA"/>
</dbReference>
<keyword evidence="3" id="KW-1185">Reference proteome</keyword>
<reference evidence="2" key="1">
    <citation type="submission" date="2021-10" db="EMBL/GenBank/DDBJ databases">
        <title>Marinomonas pontica sp. nov., isolated from the Black Sea.</title>
        <authorList>
            <person name="Zhao L.-H."/>
            <person name="Xue J.-H."/>
        </authorList>
    </citation>
    <scope>NUCLEOTIDE SEQUENCE</scope>
    <source>
        <strain evidence="2">E8</strain>
    </source>
</reference>
<feature type="transmembrane region" description="Helical" evidence="1">
    <location>
        <begin position="86"/>
        <end position="104"/>
    </location>
</feature>
<keyword evidence="1" id="KW-0812">Transmembrane</keyword>
<organism evidence="2 3">
    <name type="scientific">Marinomonas algarum</name>
    <dbReference type="NCBI Taxonomy" id="2883105"/>
    <lineage>
        <taxon>Bacteria</taxon>
        <taxon>Pseudomonadati</taxon>
        <taxon>Pseudomonadota</taxon>
        <taxon>Gammaproteobacteria</taxon>
        <taxon>Oceanospirillales</taxon>
        <taxon>Oceanospirillaceae</taxon>
        <taxon>Marinomonas</taxon>
    </lineage>
</organism>
<accession>A0A9X1IMI4</accession>
<evidence type="ECO:0000313" key="2">
    <source>
        <dbReference type="EMBL" id="MCB5161554.1"/>
    </source>
</evidence>
<dbReference type="RefSeq" id="WP_226753927.1">
    <property type="nucleotide sequence ID" value="NZ_JAJATW010000007.1"/>
</dbReference>
<protein>
    <submittedName>
        <fullName evidence="2">DUF3392 domain-containing protein</fullName>
    </submittedName>
</protein>
<sequence>MAVVLDLNLRLAYFLQPYLQDIALAFVATCLVIYGDKVNAHLKRLVSSWVFIARVMAFILMCTFGYGLLTLWSQPLVYWGITQVDLVYRPLLIGGCFCILGILAERKRHL</sequence>
<name>A0A9X1IMI4_9GAMM</name>
<dbReference type="Pfam" id="PF11872">
    <property type="entry name" value="DUF3392"/>
    <property type="match status" value="1"/>
</dbReference>
<dbReference type="Proteomes" id="UP001139095">
    <property type="component" value="Unassembled WGS sequence"/>
</dbReference>
<evidence type="ECO:0000256" key="1">
    <source>
        <dbReference type="SAM" id="Phobius"/>
    </source>
</evidence>
<comment type="caution">
    <text evidence="2">The sequence shown here is derived from an EMBL/GenBank/DDBJ whole genome shotgun (WGS) entry which is preliminary data.</text>
</comment>
<feature type="transmembrane region" description="Helical" evidence="1">
    <location>
        <begin position="12"/>
        <end position="34"/>
    </location>
</feature>
<evidence type="ECO:0000313" key="3">
    <source>
        <dbReference type="Proteomes" id="UP001139095"/>
    </source>
</evidence>
<feature type="transmembrane region" description="Helical" evidence="1">
    <location>
        <begin position="46"/>
        <end position="66"/>
    </location>
</feature>
<keyword evidence="1" id="KW-0472">Membrane</keyword>
<dbReference type="InterPro" id="IPR021813">
    <property type="entry name" value="DUF3392"/>
</dbReference>
<keyword evidence="1" id="KW-1133">Transmembrane helix</keyword>
<gene>
    <name evidence="2" type="ORF">LG368_06525</name>
</gene>
<proteinExistence type="predicted"/>
<dbReference type="AlphaFoldDB" id="A0A9X1IMI4"/>